<protein>
    <submittedName>
        <fullName evidence="2">Uncharacterized protein</fullName>
    </submittedName>
</protein>
<dbReference type="RefSeq" id="WP_072842581.1">
    <property type="nucleotide sequence ID" value="NZ_FNAB01000005.1"/>
</dbReference>
<accession>A0A1G6W651</accession>
<reference evidence="2 3" key="1">
    <citation type="submission" date="2016-10" db="EMBL/GenBank/DDBJ databases">
        <authorList>
            <person name="de Groot N.N."/>
        </authorList>
    </citation>
    <scope>NUCLEOTIDE SEQUENCE [LARGE SCALE GENOMIC DNA]</scope>
    <source>
        <strain evidence="2 3">JCM 11308</strain>
    </source>
</reference>
<evidence type="ECO:0000256" key="1">
    <source>
        <dbReference type="SAM" id="SignalP"/>
    </source>
</evidence>
<dbReference type="EMBL" id="FNAB01000005">
    <property type="protein sequence ID" value="SDD61173.1"/>
    <property type="molecule type" value="Genomic_DNA"/>
</dbReference>
<proteinExistence type="predicted"/>
<evidence type="ECO:0000313" key="2">
    <source>
        <dbReference type="EMBL" id="SDD61173.1"/>
    </source>
</evidence>
<feature type="signal peptide" evidence="1">
    <location>
        <begin position="1"/>
        <end position="33"/>
    </location>
</feature>
<dbReference type="AlphaFoldDB" id="A0A1G6W651"/>
<name>A0A1G6W651_9NOCA</name>
<dbReference type="STRING" id="168276.SAMN05444580_105260"/>
<keyword evidence="1" id="KW-0732">Signal</keyword>
<dbReference type="Proteomes" id="UP000199417">
    <property type="component" value="Unassembled WGS sequence"/>
</dbReference>
<gene>
    <name evidence="2" type="ORF">SAMN05444580_105260</name>
</gene>
<organism evidence="2 3">
    <name type="scientific">Rhodococcus tukisamuensis</name>
    <dbReference type="NCBI Taxonomy" id="168276"/>
    <lineage>
        <taxon>Bacteria</taxon>
        <taxon>Bacillati</taxon>
        <taxon>Actinomycetota</taxon>
        <taxon>Actinomycetes</taxon>
        <taxon>Mycobacteriales</taxon>
        <taxon>Nocardiaceae</taxon>
        <taxon>Rhodococcus</taxon>
    </lineage>
</organism>
<keyword evidence="3" id="KW-1185">Reference proteome</keyword>
<evidence type="ECO:0000313" key="3">
    <source>
        <dbReference type="Proteomes" id="UP000199417"/>
    </source>
</evidence>
<sequence>MAHRALTRGVAAGAATVFAAGALALFGGGVAGAATASVTWDDGATRFTRTSSNATPNAGDTITVTTKFERTNSTEERLNWVRDFHNTCLTYVPDSAKVNDQAVEPYLEIKPGYVVGDFMSTSYRVWVTQTQTPIFSVQYKVGENCLRGANLTAGMDYLGSRGSGNYADKGPQVTVGYLGGGDPGAGSLGSLFGS</sequence>
<feature type="chain" id="PRO_5011786755" evidence="1">
    <location>
        <begin position="34"/>
        <end position="194"/>
    </location>
</feature>